<reference evidence="16" key="1">
    <citation type="submission" date="2016-10" db="EMBL/GenBank/DDBJ databases">
        <authorList>
            <person name="Varghese N."/>
            <person name="Submissions S."/>
        </authorList>
    </citation>
    <scope>NUCLEOTIDE SEQUENCE [LARGE SCALE GENOMIC DNA]</scope>
    <source>
        <strain evidence="16">DUS833</strain>
    </source>
</reference>
<gene>
    <name evidence="15" type="ORF">SAMN05445850_5948</name>
</gene>
<protein>
    <submittedName>
        <fullName evidence="15">Head domain of trimeric autotransporter adhesin</fullName>
    </submittedName>
</protein>
<evidence type="ECO:0000256" key="10">
    <source>
        <dbReference type="ARBA" id="ARBA00023237"/>
    </source>
</evidence>
<keyword evidence="5" id="KW-1134">Transmembrane beta strand</keyword>
<feature type="domain" description="Trimeric autotransporter adhesin YadA-like head" evidence="12">
    <location>
        <begin position="1312"/>
        <end position="1337"/>
    </location>
</feature>
<feature type="domain" description="Trimeric autotransporter adhesin YadA-like stalk" evidence="13">
    <location>
        <begin position="1383"/>
        <end position="1423"/>
    </location>
</feature>
<accession>A0A1H1JYK7</accession>
<dbReference type="GO" id="GO:0009986">
    <property type="term" value="C:cell surface"/>
    <property type="evidence" value="ECO:0007669"/>
    <property type="project" value="UniProtKB-SubCell"/>
</dbReference>
<proteinExistence type="inferred from homology"/>
<dbReference type="EMBL" id="FNKX01000002">
    <property type="protein sequence ID" value="SDR54829.1"/>
    <property type="molecule type" value="Genomic_DNA"/>
</dbReference>
<evidence type="ECO:0000256" key="1">
    <source>
        <dbReference type="ARBA" id="ARBA00004241"/>
    </source>
</evidence>
<feature type="domain" description="Trimeric autotransporter adhesin YadA-like stalk" evidence="13">
    <location>
        <begin position="1122"/>
        <end position="1163"/>
    </location>
</feature>
<dbReference type="SUPFAM" id="SSF54523">
    <property type="entry name" value="Pili subunits"/>
    <property type="match status" value="1"/>
</dbReference>
<feature type="domain" description="Trimeric autotransporter adhesin YadA-like head" evidence="12">
    <location>
        <begin position="158"/>
        <end position="182"/>
    </location>
</feature>
<feature type="domain" description="Trimeric autotransporter adhesin YadA-like stalk" evidence="13">
    <location>
        <begin position="456"/>
        <end position="498"/>
    </location>
</feature>
<dbReference type="InterPro" id="IPR008635">
    <property type="entry name" value="Coiled_stalk_dom"/>
</dbReference>
<dbReference type="GO" id="GO:0015031">
    <property type="term" value="P:protein transport"/>
    <property type="evidence" value="ECO:0007669"/>
    <property type="project" value="UniProtKB-KW"/>
</dbReference>
<dbReference type="Pfam" id="PF13018">
    <property type="entry name" value="ESPR"/>
    <property type="match status" value="1"/>
</dbReference>
<feature type="domain" description="Trimeric autotransporter adhesin YadA-like stalk" evidence="13">
    <location>
        <begin position="187"/>
        <end position="225"/>
    </location>
</feature>
<dbReference type="Pfam" id="PF03895">
    <property type="entry name" value="YadA_anchor"/>
    <property type="match status" value="1"/>
</dbReference>
<keyword evidence="10" id="KW-0998">Cell outer membrane</keyword>
<evidence type="ECO:0000256" key="2">
    <source>
        <dbReference type="ARBA" id="ARBA00004442"/>
    </source>
</evidence>
<feature type="domain" description="Trimeric autotransporter adhesin YadA-like C-terminal membrane anchor" evidence="11">
    <location>
        <begin position="1449"/>
        <end position="1507"/>
    </location>
</feature>
<feature type="domain" description="Trimeric autotransporter adhesin YadA-like stalk" evidence="13">
    <location>
        <begin position="572"/>
        <end position="614"/>
    </location>
</feature>
<feature type="domain" description="Trimeric autotransporter adhesin YadA-like head" evidence="12">
    <location>
        <begin position="103"/>
        <end position="124"/>
    </location>
</feature>
<dbReference type="InterPro" id="IPR008640">
    <property type="entry name" value="Adhesin_Head_dom"/>
</dbReference>
<keyword evidence="9" id="KW-0472">Membrane</keyword>
<dbReference type="InterPro" id="IPR011049">
    <property type="entry name" value="Serralysin-like_metalloprot_C"/>
</dbReference>
<evidence type="ECO:0000259" key="11">
    <source>
        <dbReference type="Pfam" id="PF03895"/>
    </source>
</evidence>
<dbReference type="Gene3D" id="1.20.5.170">
    <property type="match status" value="5"/>
</dbReference>
<organism evidence="15 16">
    <name type="scientific">Paraburkholderia tuberum</name>
    <dbReference type="NCBI Taxonomy" id="157910"/>
    <lineage>
        <taxon>Bacteria</taxon>
        <taxon>Pseudomonadati</taxon>
        <taxon>Pseudomonadota</taxon>
        <taxon>Betaproteobacteria</taxon>
        <taxon>Burkholderiales</taxon>
        <taxon>Burkholderiaceae</taxon>
        <taxon>Paraburkholderia</taxon>
    </lineage>
</organism>
<evidence type="ECO:0000256" key="7">
    <source>
        <dbReference type="ARBA" id="ARBA00022729"/>
    </source>
</evidence>
<dbReference type="Pfam" id="PF05662">
    <property type="entry name" value="YadA_stalk"/>
    <property type="match status" value="10"/>
</dbReference>
<feature type="domain" description="Trimeric autotransporter adhesin YadA-like stalk" evidence="13">
    <location>
        <begin position="991"/>
        <end position="1034"/>
    </location>
</feature>
<dbReference type="InterPro" id="IPR005594">
    <property type="entry name" value="YadA_C"/>
</dbReference>
<comment type="similarity">
    <text evidence="3">Belongs to the autotransporter-2 (AT-2) (TC 1.B.40) family.</text>
</comment>
<sequence>MNKSYVSIWSEALGSWVAASEHTARRGKRSKSRCVMGSIGVALGVIAGYSGNAAAKVANPIGVYGNIAIDNSTSTTVAASASTPGSIAIGAGANAKGDVNYDGSSAIAIGDSAEANGGGTIALGEMAVVNGDRSAAFGSASTVSASDSVALGFGSTVTATNSVALGVNSVADRANTVSVGTSTGQRQIVNLAAGTQSTDAVNLSQLGGVVNALGGGAAIKSDGTISAPSYSVGGTTVNNVGDAFANIDESVRRNAWFIDNLNDGLVMIHNIALDNSKDIAINKADITKMSGDITNVTNNLNDGTIGLVQHDAATRNITVARDLDGTTVDFGGTEGARTLSGVKAGALSDTSTEAVNGSQLYATNQNVTANTASIAANTTNIADNATNVAANTTAITSIDSRVTNVEGSVTNLTQQLDGGSVGLVQQDATSKTITVARDLDGTTVDFSGTDGARSLSGVKAGALSDTSTEAVNGSQLHATNQNVTANTASITTNTTNIAANTTNVAANKTAITGIDGRVTNVEGSVTNLTQQLDGGSVGLVQQDATSKAITVARDLDGTTVDFSGTDGVRSLSGVKAGALSDTSTEAVNGSQLHATNQNVTANTTNIADNTTNVAANKTAITSIDGRVTNVEGSVTNLTQQLDGGSVGLVKQDATSKTITVARDLDGTTVDFSGTDGARTLSGVKAGALSDTSTEAVNGSQLHATNQNVTTNTASIAANATAITSIDGRVTNVEGSVTNLTQQLDGGSVGLVKQDATSKTITVARDLDGTTVDFGGTDGVRTLSGVKAGALSDTSTEAVNGSQLHATNQAIANASRYFKAGGLEDGTDDAIAAAKSVAVGAGASANVGSAATASWNNPLVLGNGSNTDINGVAIGANARASLGGIALGDTAVSDSYSGVALGAYTVAGSHGTAVGAGAMAQGTDSSALGYNALATGGSAAAMGNFSTASGDKSAALGAKANAQAANSVALGADSIADRDDAVSVGNATLKRQITNVAAGTLSASSTDAVNGSQLYGTASSVAQALGGGSTVNADGTISAPSYAVGGTTVHSISDAVTNIDGRTTQNASDIAQNTANITNVQNQLADGSVGLVQQDATTRDITVAKDTDGTVVNMAGTAGDRTVTGVAAGAVNASSVDAVNGSQLYGTASSMAQALGGGSTVNPDGTVSAPSYSVGGTTVHSVGDAVTNLDDRVTRNTTDITKLQTQVGDVGTQLSGAVQYDRNVDGSVNFGSVTLGGGQSAGPVILTNVANGTSQYDAVNYGQLSALQDQVTDLNGQVKDLGSQVSNIQPVTPDVSSSDRNSEAVANAAMPGTGAGSTVVGANASAAAENAVAVGANAAATGVNSTAIGTGSQAGNANSVALGQGSVTDRDNSVSVGSAGHERQITNVAAGTADTDAVNVGQMNSSVAQGVQQANNYTDQRINATNQAVNNLARNAYSGIAAATALTMIPEVDQGKKLSFGIAAATYNGYQAIALGGTARIKDNIKVKAGVGMSAGGTTAGIGASYQW</sequence>
<feature type="domain" description="ESPR" evidence="14">
    <location>
        <begin position="1"/>
        <end position="35"/>
    </location>
</feature>
<evidence type="ECO:0000256" key="5">
    <source>
        <dbReference type="ARBA" id="ARBA00022452"/>
    </source>
</evidence>
<feature type="domain" description="Trimeric autotransporter adhesin YadA-like stalk" evidence="13">
    <location>
        <begin position="1246"/>
        <end position="1283"/>
    </location>
</feature>
<feature type="domain" description="Trimeric autotransporter adhesin YadA-like stalk" evidence="13">
    <location>
        <begin position="340"/>
        <end position="382"/>
    </location>
</feature>
<evidence type="ECO:0000313" key="16">
    <source>
        <dbReference type="Proteomes" id="UP000199365"/>
    </source>
</evidence>
<dbReference type="STRING" id="157910.SAMN05445850_5948"/>
<evidence type="ECO:0000256" key="9">
    <source>
        <dbReference type="ARBA" id="ARBA00023136"/>
    </source>
</evidence>
<comment type="subcellular location">
    <subcellularLocation>
        <location evidence="2">Cell outer membrane</location>
    </subcellularLocation>
    <subcellularLocation>
        <location evidence="1">Cell surface</location>
    </subcellularLocation>
</comment>
<dbReference type="Proteomes" id="UP000199365">
    <property type="component" value="Unassembled WGS sequence"/>
</dbReference>
<keyword evidence="6" id="KW-0812">Transmembrane</keyword>
<dbReference type="Gene3D" id="2.150.10.10">
    <property type="entry name" value="Serralysin-like metalloprotease, C-terminal"/>
    <property type="match status" value="5"/>
</dbReference>
<dbReference type="CDD" id="cd12820">
    <property type="entry name" value="LbR_YadA-like"/>
    <property type="match status" value="2"/>
</dbReference>
<feature type="domain" description="Trimeric autotransporter adhesin YadA-like head" evidence="12">
    <location>
        <begin position="961"/>
        <end position="985"/>
    </location>
</feature>
<evidence type="ECO:0000256" key="8">
    <source>
        <dbReference type="ARBA" id="ARBA00022927"/>
    </source>
</evidence>
<keyword evidence="4" id="KW-0813">Transport</keyword>
<dbReference type="Gene3D" id="6.10.250.2030">
    <property type="match status" value="1"/>
</dbReference>
<feature type="domain" description="Trimeric autotransporter adhesin YadA-like head" evidence="12">
    <location>
        <begin position="907"/>
        <end position="931"/>
    </location>
</feature>
<feature type="domain" description="Trimeric autotransporter adhesin YadA-like head" evidence="12">
    <location>
        <begin position="933"/>
        <end position="959"/>
    </location>
</feature>
<name>A0A1H1JYK7_9BURK</name>
<feature type="domain" description="Trimeric autotransporter adhesin YadA-like head" evidence="12">
    <location>
        <begin position="1339"/>
        <end position="1365"/>
    </location>
</feature>
<evidence type="ECO:0000259" key="13">
    <source>
        <dbReference type="Pfam" id="PF05662"/>
    </source>
</evidence>
<evidence type="ECO:0000313" key="15">
    <source>
        <dbReference type="EMBL" id="SDR54829.1"/>
    </source>
</evidence>
<dbReference type="InterPro" id="IPR045584">
    <property type="entry name" value="Pilin-like"/>
</dbReference>
<feature type="domain" description="Trimeric autotransporter adhesin YadA-like stalk" evidence="13">
    <location>
        <begin position="681"/>
        <end position="721"/>
    </location>
</feature>
<feature type="domain" description="Trimeric autotransporter adhesin YadA-like head" evidence="12">
    <location>
        <begin position="130"/>
        <end position="155"/>
    </location>
</feature>
<evidence type="ECO:0000259" key="14">
    <source>
        <dbReference type="Pfam" id="PF13018"/>
    </source>
</evidence>
<feature type="domain" description="Trimeric autotransporter adhesin YadA-like stalk" evidence="13">
    <location>
        <begin position="783"/>
        <end position="813"/>
    </location>
</feature>
<evidence type="ECO:0000259" key="12">
    <source>
        <dbReference type="Pfam" id="PF05658"/>
    </source>
</evidence>
<dbReference type="RefSeq" id="WP_090809246.1">
    <property type="nucleotide sequence ID" value="NZ_FNKX01000002.1"/>
</dbReference>
<evidence type="ECO:0000256" key="6">
    <source>
        <dbReference type="ARBA" id="ARBA00022692"/>
    </source>
</evidence>
<dbReference type="InterPro" id="IPR024973">
    <property type="entry name" value="ESPR"/>
</dbReference>
<keyword evidence="16" id="KW-1185">Reference proteome</keyword>
<dbReference type="Gene3D" id="3.30.1300.30">
    <property type="entry name" value="GSPII I/J protein-like"/>
    <property type="match status" value="1"/>
</dbReference>
<dbReference type="Pfam" id="PF05658">
    <property type="entry name" value="YadA_head"/>
    <property type="match status" value="8"/>
</dbReference>
<dbReference type="GO" id="GO:0009279">
    <property type="term" value="C:cell outer membrane"/>
    <property type="evidence" value="ECO:0007669"/>
    <property type="project" value="UniProtKB-SubCell"/>
</dbReference>
<evidence type="ECO:0000256" key="3">
    <source>
        <dbReference type="ARBA" id="ARBA00005848"/>
    </source>
</evidence>
<evidence type="ECO:0000256" key="4">
    <source>
        <dbReference type="ARBA" id="ARBA00022448"/>
    </source>
</evidence>
<dbReference type="SUPFAM" id="SSF101967">
    <property type="entry name" value="Adhesin YadA, collagen-binding domain"/>
    <property type="match status" value="3"/>
</dbReference>
<keyword evidence="8" id="KW-0653">Protein transport</keyword>
<keyword evidence="7" id="KW-0732">Signal</keyword>